<evidence type="ECO:0000313" key="2">
    <source>
        <dbReference type="Proteomes" id="UP000679575"/>
    </source>
</evidence>
<dbReference type="Proteomes" id="UP000679575">
    <property type="component" value="Chromosome"/>
</dbReference>
<organism evidence="1 2">
    <name type="scientific">Shewanella yunxiaonensis</name>
    <dbReference type="NCBI Taxonomy" id="2829809"/>
    <lineage>
        <taxon>Bacteria</taxon>
        <taxon>Pseudomonadati</taxon>
        <taxon>Pseudomonadota</taxon>
        <taxon>Gammaproteobacteria</taxon>
        <taxon>Alteromonadales</taxon>
        <taxon>Shewanellaceae</taxon>
        <taxon>Shewanella</taxon>
    </lineage>
</organism>
<proteinExistence type="predicted"/>
<reference evidence="1 2" key="1">
    <citation type="submission" date="2021-04" db="EMBL/GenBank/DDBJ databases">
        <title>Novel species identification of genus Shewanella.</title>
        <authorList>
            <person name="Liu G."/>
        </authorList>
    </citation>
    <scope>NUCLEOTIDE SEQUENCE [LARGE SCALE GENOMIC DNA]</scope>
    <source>
        <strain evidence="1 2">FJAT-54481</strain>
    </source>
</reference>
<protein>
    <submittedName>
        <fullName evidence="1">Uncharacterized protein</fullName>
    </submittedName>
</protein>
<evidence type="ECO:0000313" key="1">
    <source>
        <dbReference type="EMBL" id="QUN06454.1"/>
    </source>
</evidence>
<dbReference type="RefSeq" id="WP_212595468.1">
    <property type="nucleotide sequence ID" value="NZ_CP073587.1"/>
</dbReference>
<sequence length="152" mass="17284">MELSEEAKMRYAQRMIALASRARPVEEIPFSGKTVYDSVTKSYLCVSQVDEHTNDHAALREIPGWVLKEDGQWQFIPYPNENVAQGLFRCIQAVSDKMESIDFIYLLIMTTDYISQHVLKSEGRVQLGTSVVMESSGLPQSSTQYMQPKIDD</sequence>
<keyword evidence="2" id="KW-1185">Reference proteome</keyword>
<accession>A0ABX7YVY5</accession>
<name>A0ABX7YVY5_9GAMM</name>
<gene>
    <name evidence="1" type="ORF">KDN34_03040</name>
</gene>
<dbReference type="EMBL" id="CP073587">
    <property type="protein sequence ID" value="QUN06454.1"/>
    <property type="molecule type" value="Genomic_DNA"/>
</dbReference>